<proteinExistence type="predicted"/>
<organism evidence="1">
    <name type="scientific">freshwater metagenome</name>
    <dbReference type="NCBI Taxonomy" id="449393"/>
    <lineage>
        <taxon>unclassified sequences</taxon>
        <taxon>metagenomes</taxon>
        <taxon>ecological metagenomes</taxon>
    </lineage>
</organism>
<evidence type="ECO:0000313" key="1">
    <source>
        <dbReference type="EMBL" id="CAB4346966.1"/>
    </source>
</evidence>
<sequence>MMTVIEKRPRTMMRMIPPMLGIHLPRLSAAIATPIENQMKISLKT</sequence>
<reference evidence="1" key="1">
    <citation type="submission" date="2020-05" db="EMBL/GenBank/DDBJ databases">
        <authorList>
            <person name="Chiriac C."/>
            <person name="Salcher M."/>
            <person name="Ghai R."/>
            <person name="Kavagutti S V."/>
        </authorList>
    </citation>
    <scope>NUCLEOTIDE SEQUENCE</scope>
</reference>
<gene>
    <name evidence="1" type="ORF">UFOPK3547_01536</name>
</gene>
<dbReference type="EMBL" id="CAESAN010000165">
    <property type="protein sequence ID" value="CAB4346966.1"/>
    <property type="molecule type" value="Genomic_DNA"/>
</dbReference>
<dbReference type="AlphaFoldDB" id="A0A6J6A0G5"/>
<accession>A0A6J6A0G5</accession>
<name>A0A6J6A0G5_9ZZZZ</name>
<protein>
    <submittedName>
        <fullName evidence="1">Unannotated protein</fullName>
    </submittedName>
</protein>